<dbReference type="GO" id="GO:0015288">
    <property type="term" value="F:porin activity"/>
    <property type="evidence" value="ECO:0007669"/>
    <property type="project" value="TreeGrafter"/>
</dbReference>
<dbReference type="GO" id="GO:0015562">
    <property type="term" value="F:efflux transmembrane transporter activity"/>
    <property type="evidence" value="ECO:0007669"/>
    <property type="project" value="InterPro"/>
</dbReference>
<dbReference type="InterPro" id="IPR051906">
    <property type="entry name" value="TolC-like"/>
</dbReference>
<dbReference type="EMBL" id="FPHZ01000232">
    <property type="protein sequence ID" value="SFV89511.1"/>
    <property type="molecule type" value="Genomic_DNA"/>
</dbReference>
<evidence type="ECO:0000256" key="4">
    <source>
        <dbReference type="ARBA" id="ARBA00023136"/>
    </source>
</evidence>
<name>A0A1W1E6N3_9ZZZZ</name>
<keyword evidence="5" id="KW-0998">Cell outer membrane</keyword>
<proteinExistence type="predicted"/>
<dbReference type="GO" id="GO:0009279">
    <property type="term" value="C:cell outer membrane"/>
    <property type="evidence" value="ECO:0007669"/>
    <property type="project" value="UniProtKB-SubCell"/>
</dbReference>
<evidence type="ECO:0000256" key="5">
    <source>
        <dbReference type="ARBA" id="ARBA00023237"/>
    </source>
</evidence>
<evidence type="ECO:0000313" key="6">
    <source>
        <dbReference type="EMBL" id="SFV89511.1"/>
    </source>
</evidence>
<gene>
    <name evidence="6" type="ORF">MNB_SUP05-SYMBIONT-5-280</name>
</gene>
<comment type="subcellular location">
    <subcellularLocation>
        <location evidence="1">Cell outer membrane</location>
    </subcellularLocation>
</comment>
<protein>
    <recommendedName>
        <fullName evidence="7">Heavy metal RND efflux outer membrane protein, CzcC family</fullName>
    </recommendedName>
</protein>
<organism evidence="6">
    <name type="scientific">hydrothermal vent metagenome</name>
    <dbReference type="NCBI Taxonomy" id="652676"/>
    <lineage>
        <taxon>unclassified sequences</taxon>
        <taxon>metagenomes</taxon>
        <taxon>ecological metagenomes</taxon>
    </lineage>
</organism>
<dbReference type="SUPFAM" id="SSF56954">
    <property type="entry name" value="Outer membrane efflux proteins (OEP)"/>
    <property type="match status" value="1"/>
</dbReference>
<dbReference type="PANTHER" id="PTHR30026:SF20">
    <property type="entry name" value="OUTER MEMBRANE PROTEIN TOLC"/>
    <property type="match status" value="1"/>
</dbReference>
<evidence type="ECO:0000256" key="3">
    <source>
        <dbReference type="ARBA" id="ARBA00022692"/>
    </source>
</evidence>
<keyword evidence="3" id="KW-0812">Transmembrane</keyword>
<sequence>MISYALKNIVIFAILAILSLATIAKIPNPLSLEQALKIGKNQSLEVQKQRLTVRANLLDLENAKSNFDIKYRLDLQLAQRDNYSNNIDNSHAFIHLEKTLFKQNSTLDINTAQQTIHRANQTLAYLQKEKDIEIMRRFFAVILADMRLETILEALAISAIRAGNVQDDFDIHKASEVTLLEKQAITQLDVSKRIKAEAQQILKRAKLADILAIEYENRPDDLVTPKLKDYFSKPIAVFDVLRKNAFKNNASLQIMRQNLSSIKHQINSHKNDYGIVIKANARIGEQAYLRDKNGKLRFGINLTMPLGTDNNKQQSIAKLSIQAQQIKLDIQQFKQKLSSQVLTLWITLNELKQVQKALITELDYRDLYLERASAYYEMELESDIGNALTQFTNTEYKLAKNQFDFVILFEELTLLTGEIQ</sequence>
<evidence type="ECO:0000256" key="2">
    <source>
        <dbReference type="ARBA" id="ARBA00022452"/>
    </source>
</evidence>
<keyword evidence="4" id="KW-0472">Membrane</keyword>
<dbReference type="GO" id="GO:1990281">
    <property type="term" value="C:efflux pump complex"/>
    <property type="evidence" value="ECO:0007669"/>
    <property type="project" value="TreeGrafter"/>
</dbReference>
<evidence type="ECO:0000256" key="1">
    <source>
        <dbReference type="ARBA" id="ARBA00004442"/>
    </source>
</evidence>
<accession>A0A1W1E6N3</accession>
<dbReference type="AlphaFoldDB" id="A0A1W1E6N3"/>
<dbReference type="PANTHER" id="PTHR30026">
    <property type="entry name" value="OUTER MEMBRANE PROTEIN TOLC"/>
    <property type="match status" value="1"/>
</dbReference>
<evidence type="ECO:0008006" key="7">
    <source>
        <dbReference type="Google" id="ProtNLM"/>
    </source>
</evidence>
<keyword evidence="2" id="KW-1134">Transmembrane beta strand</keyword>
<reference evidence="6" key="1">
    <citation type="submission" date="2016-10" db="EMBL/GenBank/DDBJ databases">
        <authorList>
            <person name="de Groot N.N."/>
        </authorList>
    </citation>
    <scope>NUCLEOTIDE SEQUENCE</scope>
</reference>
<dbReference type="Gene3D" id="1.20.1600.10">
    <property type="entry name" value="Outer membrane efflux proteins (OEP)"/>
    <property type="match status" value="1"/>
</dbReference>